<accession>C3XXX1</accession>
<dbReference type="InParanoid" id="C3XXX1"/>
<evidence type="ECO:0000313" key="1">
    <source>
        <dbReference type="EMBL" id="EEN67025.1"/>
    </source>
</evidence>
<name>C3XXX1_BRAFL</name>
<protein>
    <submittedName>
        <fullName evidence="1">Uncharacterized protein</fullName>
    </submittedName>
</protein>
<proteinExistence type="predicted"/>
<dbReference type="AlphaFoldDB" id="C3XXX1"/>
<gene>
    <name evidence="1" type="ORF">BRAFLDRAFT_97508</name>
</gene>
<reference evidence="1" key="1">
    <citation type="journal article" date="2008" name="Nature">
        <title>The amphioxus genome and the evolution of the chordate karyotype.</title>
        <authorList>
            <consortium name="US DOE Joint Genome Institute (JGI-PGF)"/>
            <person name="Putnam N.H."/>
            <person name="Butts T."/>
            <person name="Ferrier D.E.K."/>
            <person name="Furlong R.F."/>
            <person name="Hellsten U."/>
            <person name="Kawashima T."/>
            <person name="Robinson-Rechavi M."/>
            <person name="Shoguchi E."/>
            <person name="Terry A."/>
            <person name="Yu J.-K."/>
            <person name="Benito-Gutierrez E.L."/>
            <person name="Dubchak I."/>
            <person name="Garcia-Fernandez J."/>
            <person name="Gibson-Brown J.J."/>
            <person name="Grigoriev I.V."/>
            <person name="Horton A.C."/>
            <person name="de Jong P.J."/>
            <person name="Jurka J."/>
            <person name="Kapitonov V.V."/>
            <person name="Kohara Y."/>
            <person name="Kuroki Y."/>
            <person name="Lindquist E."/>
            <person name="Lucas S."/>
            <person name="Osoegawa K."/>
            <person name="Pennacchio L.A."/>
            <person name="Salamov A.A."/>
            <person name="Satou Y."/>
            <person name="Sauka-Spengler T."/>
            <person name="Schmutz J."/>
            <person name="Shin-I T."/>
            <person name="Toyoda A."/>
            <person name="Bronner-Fraser M."/>
            <person name="Fujiyama A."/>
            <person name="Holland L.Z."/>
            <person name="Holland P.W.H."/>
            <person name="Satoh N."/>
            <person name="Rokhsar D.S."/>
        </authorList>
    </citation>
    <scope>NUCLEOTIDE SEQUENCE [LARGE SCALE GENOMIC DNA]</scope>
    <source>
        <strain evidence="1">S238N-H82</strain>
        <tissue evidence="1">Testes</tissue>
    </source>
</reference>
<dbReference type="EMBL" id="GG666472">
    <property type="protein sequence ID" value="EEN67025.1"/>
    <property type="molecule type" value="Genomic_DNA"/>
</dbReference>
<sequence>MEICYPTCSWTGPVSTHCLMASPPKPVTATSLNSSPRKLGHRSSTITPCIQHVAHQSIKCAVLNVKLTTAYSNTTTAGKYIQQVDQRIIRDIVKNGSTKDRLKKLAQAMGVFKACINVQKGTLSLVFVDLDVLDWFWAEHDQDAVATVLTDILVNEGVNESGREMMVRAAVDPAEFRTARRLLAGTKKSAG</sequence>
<organism>
    <name type="scientific">Branchiostoma floridae</name>
    <name type="common">Florida lancelet</name>
    <name type="synonym">Amphioxus</name>
    <dbReference type="NCBI Taxonomy" id="7739"/>
    <lineage>
        <taxon>Eukaryota</taxon>
        <taxon>Metazoa</taxon>
        <taxon>Chordata</taxon>
        <taxon>Cephalochordata</taxon>
        <taxon>Leptocardii</taxon>
        <taxon>Amphioxiformes</taxon>
        <taxon>Branchiostomatidae</taxon>
        <taxon>Branchiostoma</taxon>
    </lineage>
</organism>